<evidence type="ECO:0000256" key="7">
    <source>
        <dbReference type="ARBA" id="ARBA00023136"/>
    </source>
</evidence>
<feature type="transmembrane region" description="Helical" evidence="9">
    <location>
        <begin position="189"/>
        <end position="207"/>
    </location>
</feature>
<evidence type="ECO:0000256" key="1">
    <source>
        <dbReference type="ARBA" id="ARBA00004651"/>
    </source>
</evidence>
<keyword evidence="3" id="KW-1003">Cell membrane</keyword>
<reference evidence="10 11" key="1">
    <citation type="submission" date="2020-07" db="EMBL/GenBank/DDBJ databases">
        <title>Sequencing the genomes of 1000 actinobacteria strains.</title>
        <authorList>
            <person name="Klenk H.-P."/>
        </authorList>
    </citation>
    <scope>NUCLEOTIDE SEQUENCE [LARGE SCALE GENOMIC DNA]</scope>
    <source>
        <strain evidence="10 11">DSM 19082</strain>
    </source>
</reference>
<comment type="similarity">
    <text evidence="8">Belongs to the binding-protein-dependent transport system permease family. LivHM subfamily.</text>
</comment>
<feature type="transmembrane region" description="Helical" evidence="9">
    <location>
        <begin position="252"/>
        <end position="275"/>
    </location>
</feature>
<dbReference type="Pfam" id="PF02653">
    <property type="entry name" value="BPD_transp_2"/>
    <property type="match status" value="1"/>
</dbReference>
<dbReference type="GO" id="GO:0022857">
    <property type="term" value="F:transmembrane transporter activity"/>
    <property type="evidence" value="ECO:0007669"/>
    <property type="project" value="InterPro"/>
</dbReference>
<dbReference type="CDD" id="cd06582">
    <property type="entry name" value="TM_PBP1_LivH_like"/>
    <property type="match status" value="1"/>
</dbReference>
<name>A0A852RJ41_9ACTN</name>
<keyword evidence="5" id="KW-0029">Amino-acid transport</keyword>
<feature type="transmembrane region" description="Helical" evidence="9">
    <location>
        <begin position="34"/>
        <end position="51"/>
    </location>
</feature>
<dbReference type="Proteomes" id="UP000582231">
    <property type="component" value="Unassembled WGS sequence"/>
</dbReference>
<dbReference type="PANTHER" id="PTHR11795">
    <property type="entry name" value="BRANCHED-CHAIN AMINO ACID TRANSPORT SYSTEM PERMEASE PROTEIN LIVH"/>
    <property type="match status" value="1"/>
</dbReference>
<dbReference type="InterPro" id="IPR052157">
    <property type="entry name" value="BCAA_transport_permease"/>
</dbReference>
<keyword evidence="6 9" id="KW-1133">Transmembrane helix</keyword>
<keyword evidence="11" id="KW-1185">Reference proteome</keyword>
<evidence type="ECO:0000313" key="10">
    <source>
        <dbReference type="EMBL" id="NYD28890.1"/>
    </source>
</evidence>
<keyword evidence="7 9" id="KW-0472">Membrane</keyword>
<comment type="caution">
    <text evidence="10">The sequence shown here is derived from an EMBL/GenBank/DDBJ whole genome shotgun (WGS) entry which is preliminary data.</text>
</comment>
<feature type="transmembrane region" description="Helical" evidence="9">
    <location>
        <begin position="6"/>
        <end position="27"/>
    </location>
</feature>
<keyword evidence="2" id="KW-0813">Transport</keyword>
<dbReference type="AlphaFoldDB" id="A0A852RJ41"/>
<evidence type="ECO:0000256" key="2">
    <source>
        <dbReference type="ARBA" id="ARBA00022448"/>
    </source>
</evidence>
<dbReference type="EMBL" id="JACCBF010000001">
    <property type="protein sequence ID" value="NYD28890.1"/>
    <property type="molecule type" value="Genomic_DNA"/>
</dbReference>
<feature type="transmembrane region" description="Helical" evidence="9">
    <location>
        <begin position="219"/>
        <end position="245"/>
    </location>
</feature>
<protein>
    <submittedName>
        <fullName evidence="10">Branched-chain amino acid transport system permease protein</fullName>
    </submittedName>
</protein>
<proteinExistence type="inferred from homology"/>
<dbReference type="PANTHER" id="PTHR11795:SF451">
    <property type="entry name" value="ABC TRANSPORTER PERMEASE PROTEIN"/>
    <property type="match status" value="1"/>
</dbReference>
<feature type="transmembrane region" description="Helical" evidence="9">
    <location>
        <begin position="140"/>
        <end position="158"/>
    </location>
</feature>
<evidence type="ECO:0000256" key="5">
    <source>
        <dbReference type="ARBA" id="ARBA00022970"/>
    </source>
</evidence>
<evidence type="ECO:0000256" key="3">
    <source>
        <dbReference type="ARBA" id="ARBA00022475"/>
    </source>
</evidence>
<evidence type="ECO:0000256" key="8">
    <source>
        <dbReference type="ARBA" id="ARBA00037998"/>
    </source>
</evidence>
<evidence type="ECO:0000256" key="6">
    <source>
        <dbReference type="ARBA" id="ARBA00022989"/>
    </source>
</evidence>
<organism evidence="10 11">
    <name type="scientific">Nocardioides kongjuensis</name>
    <dbReference type="NCBI Taxonomy" id="349522"/>
    <lineage>
        <taxon>Bacteria</taxon>
        <taxon>Bacillati</taxon>
        <taxon>Actinomycetota</taxon>
        <taxon>Actinomycetes</taxon>
        <taxon>Propionibacteriales</taxon>
        <taxon>Nocardioidaceae</taxon>
        <taxon>Nocardioides</taxon>
    </lineage>
</organism>
<keyword evidence="4 9" id="KW-0812">Transmembrane</keyword>
<gene>
    <name evidence="10" type="ORF">BJ958_000436</name>
</gene>
<dbReference type="RefSeq" id="WP_179725138.1">
    <property type="nucleotide sequence ID" value="NZ_BAABEF010000001.1"/>
</dbReference>
<evidence type="ECO:0000313" key="11">
    <source>
        <dbReference type="Proteomes" id="UP000582231"/>
    </source>
</evidence>
<feature type="transmembrane region" description="Helical" evidence="9">
    <location>
        <begin position="90"/>
        <end position="109"/>
    </location>
</feature>
<comment type="subcellular location">
    <subcellularLocation>
        <location evidence="1">Cell membrane</location>
        <topology evidence="1">Multi-pass membrane protein</topology>
    </subcellularLocation>
</comment>
<dbReference type="GO" id="GO:0005886">
    <property type="term" value="C:plasma membrane"/>
    <property type="evidence" value="ECO:0007669"/>
    <property type="project" value="UniProtKB-SubCell"/>
</dbReference>
<dbReference type="GO" id="GO:0006865">
    <property type="term" value="P:amino acid transport"/>
    <property type="evidence" value="ECO:0007669"/>
    <property type="project" value="UniProtKB-KW"/>
</dbReference>
<evidence type="ECO:0000256" key="9">
    <source>
        <dbReference type="SAM" id="Phobius"/>
    </source>
</evidence>
<feature type="transmembrane region" description="Helical" evidence="9">
    <location>
        <begin position="57"/>
        <end position="78"/>
    </location>
</feature>
<dbReference type="InterPro" id="IPR001851">
    <property type="entry name" value="ABC_transp_permease"/>
</dbReference>
<sequence>MDQLLITLIGGLANGAVYGLIGLGLVIVFRSTDVMNFALATMATMATYVALSLHDSGLALVLAAVAAIVFGSVSGLVVREVLIRPLGQGRLFAALVVTMGLSLIVEHYIGQHWGEQPKAFPRLVDGTVTIGSSRVTVQDLLALALAAVAMGLVGYLFTRTPLGSAMRAVAESSETAAIMGVDAHRVARIAWVLGLALATLGVLLYAPKTGLTPVVMAPVMFRAFAGIFLGGLNSMVGAVVGGLIIGVLDNLAAAYVSASFRDTFVFSVAILVLLVRPQGIFGRPVFERV</sequence>
<evidence type="ECO:0000256" key="4">
    <source>
        <dbReference type="ARBA" id="ARBA00022692"/>
    </source>
</evidence>
<accession>A0A852RJ41</accession>